<keyword evidence="3" id="KW-1185">Reference proteome</keyword>
<dbReference type="KEGG" id="ccb:Clocel_2177"/>
<dbReference type="RefSeq" id="WP_010076860.1">
    <property type="nucleotide sequence ID" value="NC_014393.1"/>
</dbReference>
<accession>D9SN54</accession>
<feature type="domain" description="Stress-response A/B barrel" evidence="1">
    <location>
        <begin position="2"/>
        <end position="98"/>
    </location>
</feature>
<dbReference type="PANTHER" id="PTHR37832:SF1">
    <property type="entry name" value="STRESS-RESPONSE A_B BARREL DOMAIN-CONTAINING PROTEIN"/>
    <property type="match status" value="1"/>
</dbReference>
<sequence>MIKHIVMWKLKDTYEGKNKQEIATKIKEDLESLKNVINKIKTIEVGINFNDSAQASDVVLYSEFENEDDLNTYQNHPEHIRVAGYVRNVNIERVVVDYTA</sequence>
<gene>
    <name evidence="2" type="ordered locus">Clocel_2177</name>
</gene>
<name>D9SN54_CLOC7</name>
<dbReference type="PANTHER" id="PTHR37832">
    <property type="entry name" value="BLL2683 PROTEIN"/>
    <property type="match status" value="1"/>
</dbReference>
<organism evidence="2 3">
    <name type="scientific">Clostridium cellulovorans (strain ATCC 35296 / DSM 3052 / OCM 3 / 743B)</name>
    <dbReference type="NCBI Taxonomy" id="573061"/>
    <lineage>
        <taxon>Bacteria</taxon>
        <taxon>Bacillati</taxon>
        <taxon>Bacillota</taxon>
        <taxon>Clostridia</taxon>
        <taxon>Eubacteriales</taxon>
        <taxon>Clostridiaceae</taxon>
        <taxon>Clostridium</taxon>
    </lineage>
</organism>
<evidence type="ECO:0000259" key="1">
    <source>
        <dbReference type="PROSITE" id="PS51502"/>
    </source>
</evidence>
<dbReference type="OrthoDB" id="9808130at2"/>
<proteinExistence type="predicted"/>
<dbReference type="STRING" id="573061.Clocel_2177"/>
<evidence type="ECO:0000313" key="3">
    <source>
        <dbReference type="Proteomes" id="UP000002730"/>
    </source>
</evidence>
<dbReference type="InterPro" id="IPR011008">
    <property type="entry name" value="Dimeric_a/b-barrel"/>
</dbReference>
<dbReference type="PROSITE" id="PS51502">
    <property type="entry name" value="S_R_A_B_BARREL"/>
    <property type="match status" value="1"/>
</dbReference>
<protein>
    <submittedName>
        <fullName evidence="2">Stress responsive alpha-beta barrel domain-containing protein</fullName>
    </submittedName>
</protein>
<dbReference type="InterPro" id="IPR013097">
    <property type="entry name" value="Dabb"/>
</dbReference>
<evidence type="ECO:0000313" key="2">
    <source>
        <dbReference type="EMBL" id="ADL51920.1"/>
    </source>
</evidence>
<dbReference type="HOGENOM" id="CLU_080664_3_0_9"/>
<dbReference type="Pfam" id="PF07876">
    <property type="entry name" value="Dabb"/>
    <property type="match status" value="1"/>
</dbReference>
<dbReference type="SMART" id="SM00886">
    <property type="entry name" value="Dabb"/>
    <property type="match status" value="1"/>
</dbReference>
<dbReference type="Proteomes" id="UP000002730">
    <property type="component" value="Chromosome"/>
</dbReference>
<dbReference type="SUPFAM" id="SSF54909">
    <property type="entry name" value="Dimeric alpha+beta barrel"/>
    <property type="match status" value="1"/>
</dbReference>
<dbReference type="eggNOG" id="COG4627">
    <property type="taxonomic scope" value="Bacteria"/>
</dbReference>
<dbReference type="Gene3D" id="3.30.70.100">
    <property type="match status" value="1"/>
</dbReference>
<dbReference type="AlphaFoldDB" id="D9SN54"/>
<reference evidence="2 3" key="1">
    <citation type="submission" date="2010-08" db="EMBL/GenBank/DDBJ databases">
        <title>Complete sequence of Clostridium cellulovorans 743B.</title>
        <authorList>
            <consortium name="US DOE Joint Genome Institute"/>
            <person name="Lucas S."/>
            <person name="Copeland A."/>
            <person name="Lapidus A."/>
            <person name="Cheng J.-F."/>
            <person name="Bruce D."/>
            <person name="Goodwin L."/>
            <person name="Pitluck S."/>
            <person name="Chertkov O."/>
            <person name="Detter J.C."/>
            <person name="Han C."/>
            <person name="Tapia R."/>
            <person name="Land M."/>
            <person name="Hauser L."/>
            <person name="Chang Y.-J."/>
            <person name="Jeffries C."/>
            <person name="Kyrpides N."/>
            <person name="Ivanova N."/>
            <person name="Mikhailova N."/>
            <person name="Hemme C.L."/>
            <person name="Woyke T."/>
        </authorList>
    </citation>
    <scope>NUCLEOTIDE SEQUENCE [LARGE SCALE GENOMIC DNA]</scope>
    <source>
        <strain evidence="3">ATCC 35296 / DSM 3052 / OCM 3 / 743B</strain>
    </source>
</reference>
<dbReference type="EMBL" id="CP002160">
    <property type="protein sequence ID" value="ADL51920.1"/>
    <property type="molecule type" value="Genomic_DNA"/>
</dbReference>